<name>A0ABR2RFU4_9ROSI</name>
<feature type="region of interest" description="Disordered" evidence="1">
    <location>
        <begin position="83"/>
        <end position="118"/>
    </location>
</feature>
<dbReference type="EMBL" id="JBBPBN010000022">
    <property type="protein sequence ID" value="KAK9011820.1"/>
    <property type="molecule type" value="Genomic_DNA"/>
</dbReference>
<evidence type="ECO:0000313" key="2">
    <source>
        <dbReference type="EMBL" id="KAK9011820.1"/>
    </source>
</evidence>
<evidence type="ECO:0000256" key="1">
    <source>
        <dbReference type="SAM" id="MobiDB-lite"/>
    </source>
</evidence>
<dbReference type="PANTHER" id="PTHR31370">
    <property type="entry name" value="F-BOX PROTEIN FAMILY-LIKE"/>
    <property type="match status" value="1"/>
</dbReference>
<dbReference type="PANTHER" id="PTHR31370:SF2">
    <property type="entry name" value="OS08G0105100 PROTEIN"/>
    <property type="match status" value="1"/>
</dbReference>
<feature type="region of interest" description="Disordered" evidence="1">
    <location>
        <begin position="40"/>
        <end position="71"/>
    </location>
</feature>
<accession>A0ABR2RFU4</accession>
<protein>
    <submittedName>
        <fullName evidence="2">Uncharacterized protein</fullName>
    </submittedName>
</protein>
<gene>
    <name evidence="2" type="ORF">V6N11_039899</name>
</gene>
<comment type="caution">
    <text evidence="2">The sequence shown here is derived from an EMBL/GenBank/DDBJ whole genome shotgun (WGS) entry which is preliminary data.</text>
</comment>
<reference evidence="2 3" key="1">
    <citation type="journal article" date="2024" name="G3 (Bethesda)">
        <title>Genome assembly of Hibiscus sabdariffa L. provides insights into metabolisms of medicinal natural products.</title>
        <authorList>
            <person name="Kim T."/>
        </authorList>
    </citation>
    <scope>NUCLEOTIDE SEQUENCE [LARGE SCALE GENOMIC DNA]</scope>
    <source>
        <strain evidence="2">TK-2024</strain>
        <tissue evidence="2">Old leaves</tissue>
    </source>
</reference>
<dbReference type="InterPro" id="IPR040275">
    <property type="entry name" value="At5g39450-like"/>
</dbReference>
<organism evidence="2 3">
    <name type="scientific">Hibiscus sabdariffa</name>
    <name type="common">roselle</name>
    <dbReference type="NCBI Taxonomy" id="183260"/>
    <lineage>
        <taxon>Eukaryota</taxon>
        <taxon>Viridiplantae</taxon>
        <taxon>Streptophyta</taxon>
        <taxon>Embryophyta</taxon>
        <taxon>Tracheophyta</taxon>
        <taxon>Spermatophyta</taxon>
        <taxon>Magnoliopsida</taxon>
        <taxon>eudicotyledons</taxon>
        <taxon>Gunneridae</taxon>
        <taxon>Pentapetalae</taxon>
        <taxon>rosids</taxon>
        <taxon>malvids</taxon>
        <taxon>Malvales</taxon>
        <taxon>Malvaceae</taxon>
        <taxon>Malvoideae</taxon>
        <taxon>Hibiscus</taxon>
    </lineage>
</organism>
<dbReference type="Proteomes" id="UP001396334">
    <property type="component" value="Unassembled WGS sequence"/>
</dbReference>
<keyword evidence="3" id="KW-1185">Reference proteome</keyword>
<sequence>MLQRRSLLLQMYKFGSKQGCMDSKASTSMPAGPIQLELNDIRKSFDHSSSSNSLNGDDDQKHGNNRKSLGGYFRATVKQILRKPSSVNGGREISKCNSSSSENRHARLPGDTTGLTLHASTMKVSSSLSSLA</sequence>
<proteinExistence type="predicted"/>
<evidence type="ECO:0000313" key="3">
    <source>
        <dbReference type="Proteomes" id="UP001396334"/>
    </source>
</evidence>